<feature type="domain" description="AB hydrolase-1" evidence="1">
    <location>
        <begin position="29"/>
        <end position="261"/>
    </location>
</feature>
<dbReference type="PANTHER" id="PTHR43798">
    <property type="entry name" value="MONOACYLGLYCEROL LIPASE"/>
    <property type="match status" value="1"/>
</dbReference>
<dbReference type="PRINTS" id="PR00412">
    <property type="entry name" value="EPOXHYDRLASE"/>
</dbReference>
<dbReference type="Proteomes" id="UP000318053">
    <property type="component" value="Unassembled WGS sequence"/>
</dbReference>
<dbReference type="PRINTS" id="PR00111">
    <property type="entry name" value="ABHYDROLASE"/>
</dbReference>
<dbReference type="InterPro" id="IPR029058">
    <property type="entry name" value="AB_hydrolase_fold"/>
</dbReference>
<dbReference type="Pfam" id="PF00561">
    <property type="entry name" value="Abhydrolase_1"/>
    <property type="match status" value="1"/>
</dbReference>
<evidence type="ECO:0000259" key="1">
    <source>
        <dbReference type="Pfam" id="PF00561"/>
    </source>
</evidence>
<protein>
    <submittedName>
        <fullName evidence="2">2-hydroxy-6-oxo-6-phenylhexa-2,4-dienoate hydrolase</fullName>
        <ecNumber evidence="2">3.7.1.8</ecNumber>
    </submittedName>
</protein>
<dbReference type="InterPro" id="IPR000639">
    <property type="entry name" value="Epox_hydrolase-like"/>
</dbReference>
<dbReference type="OrthoDB" id="252464at2"/>
<proteinExistence type="predicted"/>
<dbReference type="EC" id="3.7.1.8" evidence="2"/>
<evidence type="ECO:0000313" key="2">
    <source>
        <dbReference type="EMBL" id="TWT51560.1"/>
    </source>
</evidence>
<keyword evidence="3" id="KW-1185">Reference proteome</keyword>
<dbReference type="EMBL" id="SJPK01000049">
    <property type="protein sequence ID" value="TWT51560.1"/>
    <property type="molecule type" value="Genomic_DNA"/>
</dbReference>
<dbReference type="Gene3D" id="3.40.50.1820">
    <property type="entry name" value="alpha/beta hydrolase"/>
    <property type="match status" value="1"/>
</dbReference>
<dbReference type="PANTHER" id="PTHR43798:SF24">
    <property type="entry name" value="CIS-3-ALKYL-4-ALKYLOXETAN-2-ONE DECARBOXYLASE"/>
    <property type="match status" value="1"/>
</dbReference>
<dbReference type="SUPFAM" id="SSF53474">
    <property type="entry name" value="alpha/beta-Hydrolases"/>
    <property type="match status" value="1"/>
</dbReference>
<sequence>MNWRSFQQLQKVVEIGDSFISYIDEGKGPPVVLIHGIPMWGYLWHQQIPALAETHRVLVPDLLGFGFSDKRDCFDRSISRQAEVIDQWMNALDIDQAVIVAHDIGGGVALRLATLFPHRVSKLCLLNTVCYDSWPIELMLQAGHPETKRKMSASTATNVLSHALKQGFSHSPDASVMEGLLAPYRTEVGKLSLIRNASALNTNLTTEITSRLPEIRVPALILWGEDDKFQLLKYGERLAWDIPSASLIRIENARHFVMLDQPDQVSRHLVDFLATPSESPRLEASPNGPSATVKR</sequence>
<gene>
    <name evidence="2" type="primary">bphD</name>
    <name evidence="2" type="ORF">CA85_52530</name>
</gene>
<organism evidence="2 3">
    <name type="scientific">Allorhodopirellula solitaria</name>
    <dbReference type="NCBI Taxonomy" id="2527987"/>
    <lineage>
        <taxon>Bacteria</taxon>
        <taxon>Pseudomonadati</taxon>
        <taxon>Planctomycetota</taxon>
        <taxon>Planctomycetia</taxon>
        <taxon>Pirellulales</taxon>
        <taxon>Pirellulaceae</taxon>
        <taxon>Allorhodopirellula</taxon>
    </lineage>
</organism>
<dbReference type="GO" id="GO:0016787">
    <property type="term" value="F:hydrolase activity"/>
    <property type="evidence" value="ECO:0007669"/>
    <property type="project" value="UniProtKB-KW"/>
</dbReference>
<evidence type="ECO:0000313" key="3">
    <source>
        <dbReference type="Proteomes" id="UP000318053"/>
    </source>
</evidence>
<keyword evidence="2" id="KW-0378">Hydrolase</keyword>
<reference evidence="2 3" key="1">
    <citation type="submission" date="2019-02" db="EMBL/GenBank/DDBJ databases">
        <title>Deep-cultivation of Planctomycetes and their phenomic and genomic characterization uncovers novel biology.</title>
        <authorList>
            <person name="Wiegand S."/>
            <person name="Jogler M."/>
            <person name="Boedeker C."/>
            <person name="Pinto D."/>
            <person name="Vollmers J."/>
            <person name="Rivas-Marin E."/>
            <person name="Kohn T."/>
            <person name="Peeters S.H."/>
            <person name="Heuer A."/>
            <person name="Rast P."/>
            <person name="Oberbeckmann S."/>
            <person name="Bunk B."/>
            <person name="Jeske O."/>
            <person name="Meyerdierks A."/>
            <person name="Storesund J.E."/>
            <person name="Kallscheuer N."/>
            <person name="Luecker S."/>
            <person name="Lage O.M."/>
            <person name="Pohl T."/>
            <person name="Merkel B.J."/>
            <person name="Hornburger P."/>
            <person name="Mueller R.-W."/>
            <person name="Bruemmer F."/>
            <person name="Labrenz M."/>
            <person name="Spormann A.M."/>
            <person name="Op Den Camp H."/>
            <person name="Overmann J."/>
            <person name="Amann R."/>
            <person name="Jetten M.S.M."/>
            <person name="Mascher T."/>
            <person name="Medema M.H."/>
            <person name="Devos D.P."/>
            <person name="Kaster A.-K."/>
            <person name="Ovreas L."/>
            <person name="Rohde M."/>
            <person name="Galperin M.Y."/>
            <person name="Jogler C."/>
        </authorList>
    </citation>
    <scope>NUCLEOTIDE SEQUENCE [LARGE SCALE GENOMIC DNA]</scope>
    <source>
        <strain evidence="2 3">CA85</strain>
    </source>
</reference>
<dbReference type="AlphaFoldDB" id="A0A5C5WLK9"/>
<comment type="caution">
    <text evidence="2">The sequence shown here is derived from an EMBL/GenBank/DDBJ whole genome shotgun (WGS) entry which is preliminary data.</text>
</comment>
<dbReference type="InterPro" id="IPR000073">
    <property type="entry name" value="AB_hydrolase_1"/>
</dbReference>
<name>A0A5C5WLK9_9BACT</name>
<dbReference type="InterPro" id="IPR050266">
    <property type="entry name" value="AB_hydrolase_sf"/>
</dbReference>
<dbReference type="RefSeq" id="WP_146394350.1">
    <property type="nucleotide sequence ID" value="NZ_SJPK01000049.1"/>
</dbReference>
<dbReference type="GO" id="GO:0016020">
    <property type="term" value="C:membrane"/>
    <property type="evidence" value="ECO:0007669"/>
    <property type="project" value="TreeGrafter"/>
</dbReference>
<accession>A0A5C5WLK9</accession>